<protein>
    <submittedName>
        <fullName evidence="1">Uncharacterized protein</fullName>
    </submittedName>
</protein>
<proteinExistence type="predicted"/>
<sequence>MGILLLAKRRGLVNNVKDVLDKMQGQGTRISNRLYLQVLTLADE</sequence>
<accession>A3IN50</accession>
<dbReference type="EMBL" id="AAXW01000009">
    <property type="protein sequence ID" value="EAZ92027.1"/>
    <property type="molecule type" value="Genomic_DNA"/>
</dbReference>
<reference evidence="1 2" key="1">
    <citation type="submission" date="2007-03" db="EMBL/GenBank/DDBJ databases">
        <authorList>
            <person name="Stal L."/>
            <person name="Ferriera S."/>
            <person name="Johnson J."/>
            <person name="Kravitz S."/>
            <person name="Beeson K."/>
            <person name="Sutton G."/>
            <person name="Rogers Y.-H."/>
            <person name="Friedman R."/>
            <person name="Frazier M."/>
            <person name="Venter J.C."/>
        </authorList>
    </citation>
    <scope>NUCLEOTIDE SEQUENCE [LARGE SCALE GENOMIC DNA]</scope>
    <source>
        <strain evidence="1 2">CCY0110</strain>
    </source>
</reference>
<name>A3IN50_9CHRO</name>
<dbReference type="InterPro" id="IPR021799">
    <property type="entry name" value="PIN-like_prokaryotic"/>
</dbReference>
<keyword evidence="2" id="KW-1185">Reference proteome</keyword>
<comment type="caution">
    <text evidence="1">The sequence shown here is derived from an EMBL/GenBank/DDBJ whole genome shotgun (WGS) entry which is preliminary data.</text>
</comment>
<evidence type="ECO:0000313" key="1">
    <source>
        <dbReference type="EMBL" id="EAZ92027.1"/>
    </source>
</evidence>
<evidence type="ECO:0000313" key="2">
    <source>
        <dbReference type="Proteomes" id="UP000003781"/>
    </source>
</evidence>
<dbReference type="Pfam" id="PF11848">
    <property type="entry name" value="DUF3368"/>
    <property type="match status" value="1"/>
</dbReference>
<gene>
    <name evidence="1" type="ORF">CY0110_00175</name>
</gene>
<dbReference type="AlphaFoldDB" id="A3IN50"/>
<dbReference type="RefSeq" id="WP_008274815.1">
    <property type="nucleotide sequence ID" value="NZ_AAXW01000009.1"/>
</dbReference>
<organism evidence="1 2">
    <name type="scientific">Crocosphaera chwakensis CCY0110</name>
    <dbReference type="NCBI Taxonomy" id="391612"/>
    <lineage>
        <taxon>Bacteria</taxon>
        <taxon>Bacillati</taxon>
        <taxon>Cyanobacteriota</taxon>
        <taxon>Cyanophyceae</taxon>
        <taxon>Oscillatoriophycideae</taxon>
        <taxon>Chroococcales</taxon>
        <taxon>Aphanothecaceae</taxon>
        <taxon>Crocosphaera</taxon>
        <taxon>Crocosphaera chwakensis</taxon>
    </lineage>
</organism>
<dbReference type="Proteomes" id="UP000003781">
    <property type="component" value="Unassembled WGS sequence"/>
</dbReference>